<dbReference type="PANTHER" id="PTHR30373:SF2">
    <property type="entry name" value="UPF0603 PROTEIN YGCG"/>
    <property type="match status" value="1"/>
</dbReference>
<dbReference type="RefSeq" id="WP_386736728.1">
    <property type="nucleotide sequence ID" value="NZ_JBHRXI010000017.1"/>
</dbReference>
<name>A0ABV7TMP8_9RHOB</name>
<dbReference type="InterPro" id="IPR007621">
    <property type="entry name" value="TPM_dom"/>
</dbReference>
<reference evidence="5" key="1">
    <citation type="journal article" date="2019" name="Int. J. Syst. Evol. Microbiol.">
        <title>The Global Catalogue of Microorganisms (GCM) 10K type strain sequencing project: providing services to taxonomists for standard genome sequencing and annotation.</title>
        <authorList>
            <consortium name="The Broad Institute Genomics Platform"/>
            <consortium name="The Broad Institute Genome Sequencing Center for Infectious Disease"/>
            <person name="Wu L."/>
            <person name="Ma J."/>
        </authorList>
    </citation>
    <scope>NUCLEOTIDE SEQUENCE [LARGE SCALE GENOMIC DNA]</scope>
    <source>
        <strain evidence="5">KCTC 42911</strain>
    </source>
</reference>
<feature type="domain" description="TPM" evidence="3">
    <location>
        <begin position="73"/>
        <end position="197"/>
    </location>
</feature>
<evidence type="ECO:0000256" key="2">
    <source>
        <dbReference type="SAM" id="Phobius"/>
    </source>
</evidence>
<proteinExistence type="predicted"/>
<keyword evidence="2" id="KW-0812">Transmembrane</keyword>
<dbReference type="Proteomes" id="UP001595629">
    <property type="component" value="Unassembled WGS sequence"/>
</dbReference>
<evidence type="ECO:0000256" key="1">
    <source>
        <dbReference type="SAM" id="MobiDB-lite"/>
    </source>
</evidence>
<dbReference type="PANTHER" id="PTHR30373">
    <property type="entry name" value="UPF0603 PROTEIN YGCG"/>
    <property type="match status" value="1"/>
</dbReference>
<dbReference type="EMBL" id="JBHRXI010000017">
    <property type="protein sequence ID" value="MFC3615458.1"/>
    <property type="molecule type" value="Genomic_DNA"/>
</dbReference>
<evidence type="ECO:0000259" key="3">
    <source>
        <dbReference type="Pfam" id="PF04536"/>
    </source>
</evidence>
<keyword evidence="5" id="KW-1185">Reference proteome</keyword>
<feature type="compositionally biased region" description="Gly residues" evidence="1">
    <location>
        <begin position="369"/>
        <end position="392"/>
    </location>
</feature>
<protein>
    <submittedName>
        <fullName evidence="4">TPM domain-containing protein</fullName>
    </submittedName>
</protein>
<comment type="caution">
    <text evidence="4">The sequence shown here is derived from an EMBL/GenBank/DDBJ whole genome shotgun (WGS) entry which is preliminary data.</text>
</comment>
<evidence type="ECO:0000313" key="4">
    <source>
        <dbReference type="EMBL" id="MFC3615458.1"/>
    </source>
</evidence>
<evidence type="ECO:0000313" key="5">
    <source>
        <dbReference type="Proteomes" id="UP001595629"/>
    </source>
</evidence>
<organism evidence="4 5">
    <name type="scientific">Lutimaribacter marinistellae</name>
    <dbReference type="NCBI Taxonomy" id="1820329"/>
    <lineage>
        <taxon>Bacteria</taxon>
        <taxon>Pseudomonadati</taxon>
        <taxon>Pseudomonadota</taxon>
        <taxon>Alphaproteobacteria</taxon>
        <taxon>Rhodobacterales</taxon>
        <taxon>Roseobacteraceae</taxon>
        <taxon>Lutimaribacter</taxon>
    </lineage>
</organism>
<keyword evidence="2" id="KW-0472">Membrane</keyword>
<sequence>MTKRDLEIALAVVFAVVVTGWLIGFAVGWATRPDTVVETVAPEGPPERAVAPQDGPVDGAGGVSYPGYEEIHVNDYADLLREAAEDRVRQDLKDLYDRTGIEMTVLTLSNMAAYGHDGPIEPFATGLFNAWGIGHAVRNDGVLVLVVVDDRHMRIEIGAGYDQSWDARMQRVIDDGFLPHFRNEKYERGIETGVEETIHELTGRYPGEDEIGTAARGWAWILRQLRKAGDWIWSLLLIPLGGAALGLRHYLRVRPRPCPHCRVLMARMGEAADDEHLDGGQRLEEYLQSVDYDVWACADCDHKEIIRYPSLFSAHGTCPRCDYRTLASESTTLEAATTSSSGRKRVDYHCQQCDYEDSEIRTIPRKSSGGSGGSGGSFGGGSSSGGGASGSW</sequence>
<keyword evidence="2" id="KW-1133">Transmembrane helix</keyword>
<gene>
    <name evidence="4" type="ORF">ACFORG_17010</name>
</gene>
<dbReference type="Gene3D" id="3.10.310.50">
    <property type="match status" value="1"/>
</dbReference>
<feature type="region of interest" description="Disordered" evidence="1">
    <location>
        <begin position="361"/>
        <end position="392"/>
    </location>
</feature>
<feature type="transmembrane region" description="Helical" evidence="2">
    <location>
        <begin position="6"/>
        <end position="29"/>
    </location>
</feature>
<dbReference type="Pfam" id="PF04536">
    <property type="entry name" value="TPM_phosphatase"/>
    <property type="match status" value="1"/>
</dbReference>
<accession>A0ABV7TMP8</accession>